<reference evidence="1" key="1">
    <citation type="journal article" date="2021" name="Proc. Natl. Acad. Sci. U.S.A.">
        <title>A Catalog of Tens of Thousands of Viruses from Human Metagenomes Reveals Hidden Associations with Chronic Diseases.</title>
        <authorList>
            <person name="Tisza M.J."/>
            <person name="Buck C.B."/>
        </authorList>
    </citation>
    <scope>NUCLEOTIDE SEQUENCE</scope>
    <source>
        <strain evidence="1">CtNZz8</strain>
    </source>
</reference>
<protein>
    <submittedName>
        <fullName evidence="1">DNA-directed RNA polymerase</fullName>
    </submittedName>
</protein>
<accession>A0A8S5QZ39</accession>
<sequence length="233" mass="26196">MGRYNDLISFINELNESGRIQYDDYSRLFDLASELGEAENALGAAKVDIAALLWLNGNCEYCEHGEKEEFSGANRWHCNLGNGVDCRPVWRGVVTKDSMLEIHKANPTSVRAEPRHTGTVLGPKEVLLVSDMEEAEEIVPEAYRGFLLIKCAHCGKLRGFCAKQPITEYRCDECEKTTPLHDLTSAYIGCKCGRHFRYRTNMADDMFTYSCLSCGAPVDLAYNRKSGIYQTVK</sequence>
<dbReference type="EMBL" id="BK015770">
    <property type="protein sequence ID" value="DAE24178.1"/>
    <property type="molecule type" value="Genomic_DNA"/>
</dbReference>
<keyword evidence="1" id="KW-0240">DNA-directed RNA polymerase</keyword>
<evidence type="ECO:0000313" key="1">
    <source>
        <dbReference type="EMBL" id="DAE24178.1"/>
    </source>
</evidence>
<name>A0A8S5QZ39_9CAUD</name>
<keyword evidence="1" id="KW-0804">Transcription</keyword>
<organism evidence="1">
    <name type="scientific">Caudovirales sp. ctNZz8</name>
    <dbReference type="NCBI Taxonomy" id="2826772"/>
    <lineage>
        <taxon>Viruses</taxon>
        <taxon>Duplodnaviria</taxon>
        <taxon>Heunggongvirae</taxon>
        <taxon>Uroviricota</taxon>
        <taxon>Caudoviricetes</taxon>
    </lineage>
</organism>
<proteinExistence type="predicted"/>
<dbReference type="GO" id="GO:0000428">
    <property type="term" value="C:DNA-directed RNA polymerase complex"/>
    <property type="evidence" value="ECO:0007669"/>
    <property type="project" value="UniProtKB-KW"/>
</dbReference>